<sequence length="716" mass="80629">MLGDDPDASDVSLDARILPPLRQDLRLIPDQGGARAGEWSGNWRIHDPAAHRFFAIDQDTVGMLARWHQGTVGALRLAVARSSGRTPDEQKILGLIEFLQRHDLLAPAPGETYARLRQQRAAQKRSLATRLLHGYLFFKVPLARPDVFLRRTLPWVTVFFSRLFWILAALLGVLSLYLVSRQWDTFLSTFPDMISATGLIAFGLSLALVKTLHELGHGYTAVRLGSRVTTMGVAFVVMTPILYTDTTDAWRLPRRQRVLIDSAGMAVELLVAVLATLAWVFLPDGAWRNVAFALATTSWVLSLAVNLNPLMRFDGYYLFSDLIGIPSLQDRSFAMARWWMRERLFGYGDEQPEPTYGSTRTLFIVFAYATWIYRFFLFLAIALLIYHYFFKILGIFLFVVEIGWFIALPIWREMKVWVRRRHEVGRQAFVTMMVVAILAAVLLVPLPYTVRIPAVLTATEQAPAFAPRPARLEAVRVRQGETVRAGQILMALSASEIEQQLDAARERERLLNERLDRRSADRKDLSESLTLTREVQLERDRIAGLERERARLAVRAPIDGVVVELALELSPGRWVDEKTRLALIAAPDSLEARGYIDADDLHRIREGDAGEFVDEQRLMPARAIQVSRVGAAANDTLDNWVLTSAHGGDVPARQFEGRLRAEQAVFEVAGDVTDLSRHTLPLTELRGEMQIRGEPISLASRLVRRVASVLLREAGA</sequence>
<accession>A0AAW3I5X5</accession>
<feature type="transmembrane region" description="Helical" evidence="3">
    <location>
        <begin position="287"/>
        <end position="307"/>
    </location>
</feature>
<feature type="transmembrane region" description="Helical" evidence="3">
    <location>
        <begin position="428"/>
        <end position="448"/>
    </location>
</feature>
<keyword evidence="3" id="KW-1133">Transmembrane helix</keyword>
<keyword evidence="1" id="KW-0813">Transport</keyword>
<feature type="transmembrane region" description="Helical" evidence="3">
    <location>
        <begin position="258"/>
        <end position="281"/>
    </location>
</feature>
<feature type="transmembrane region" description="Helical" evidence="3">
    <location>
        <begin position="388"/>
        <end position="407"/>
    </location>
</feature>
<evidence type="ECO:0000256" key="2">
    <source>
        <dbReference type="SAM" id="Coils"/>
    </source>
</evidence>
<organism evidence="5 6">
    <name type="scientific">Achromobacter spanius</name>
    <dbReference type="NCBI Taxonomy" id="217203"/>
    <lineage>
        <taxon>Bacteria</taxon>
        <taxon>Pseudomonadati</taxon>
        <taxon>Pseudomonadota</taxon>
        <taxon>Betaproteobacteria</taxon>
        <taxon>Burkholderiales</taxon>
        <taxon>Alcaligenaceae</taxon>
        <taxon>Achromobacter</taxon>
    </lineage>
</organism>
<keyword evidence="2" id="KW-0175">Coiled coil</keyword>
<dbReference type="InterPro" id="IPR058647">
    <property type="entry name" value="BSH_CzcB-like"/>
</dbReference>
<dbReference type="EMBL" id="LGVG01000011">
    <property type="protein sequence ID" value="KNE27783.1"/>
    <property type="molecule type" value="Genomic_DNA"/>
</dbReference>
<feature type="transmembrane region" description="Helical" evidence="3">
    <location>
        <begin position="362"/>
        <end position="382"/>
    </location>
</feature>
<keyword evidence="3" id="KW-0812">Transmembrane</keyword>
<feature type="transmembrane region" description="Helical" evidence="3">
    <location>
        <begin position="228"/>
        <end position="246"/>
    </location>
</feature>
<dbReference type="PANTHER" id="PTHR30097:SF4">
    <property type="entry name" value="SLR6042 PROTEIN"/>
    <property type="match status" value="1"/>
</dbReference>
<dbReference type="GO" id="GO:0060003">
    <property type="term" value="P:copper ion export"/>
    <property type="evidence" value="ECO:0007669"/>
    <property type="project" value="TreeGrafter"/>
</dbReference>
<comment type="caution">
    <text evidence="5">The sequence shown here is derived from an EMBL/GenBank/DDBJ whole genome shotgun (WGS) entry which is preliminary data.</text>
</comment>
<reference evidence="5 6" key="1">
    <citation type="submission" date="2015-07" db="EMBL/GenBank/DDBJ databases">
        <title>Draft genome of Achromobacter spanius.</title>
        <authorList>
            <person name="Wang X."/>
        </authorList>
    </citation>
    <scope>NUCLEOTIDE SEQUENCE [LARGE SCALE GENOMIC DNA]</scope>
    <source>
        <strain evidence="5 6">CGMCC9173</strain>
    </source>
</reference>
<evidence type="ECO:0000256" key="1">
    <source>
        <dbReference type="ARBA" id="ARBA00022448"/>
    </source>
</evidence>
<protein>
    <recommendedName>
        <fullName evidence="4">CzcB-like barrel-sandwich hybrid domain-containing protein</fullName>
    </recommendedName>
</protein>
<evidence type="ECO:0000313" key="6">
    <source>
        <dbReference type="Proteomes" id="UP000037511"/>
    </source>
</evidence>
<name>A0AAW3I5X5_9BURK</name>
<dbReference type="SUPFAM" id="SSF111369">
    <property type="entry name" value="HlyD-like secretion proteins"/>
    <property type="match status" value="1"/>
</dbReference>
<evidence type="ECO:0000313" key="5">
    <source>
        <dbReference type="EMBL" id="KNE27783.1"/>
    </source>
</evidence>
<evidence type="ECO:0000256" key="3">
    <source>
        <dbReference type="SAM" id="Phobius"/>
    </source>
</evidence>
<dbReference type="Gene3D" id="2.40.50.100">
    <property type="match status" value="1"/>
</dbReference>
<dbReference type="PANTHER" id="PTHR30097">
    <property type="entry name" value="CATION EFFLUX SYSTEM PROTEIN CUSB"/>
    <property type="match status" value="1"/>
</dbReference>
<dbReference type="GO" id="GO:0015679">
    <property type="term" value="P:plasma membrane copper ion transport"/>
    <property type="evidence" value="ECO:0007669"/>
    <property type="project" value="TreeGrafter"/>
</dbReference>
<evidence type="ECO:0000259" key="4">
    <source>
        <dbReference type="Pfam" id="PF25973"/>
    </source>
</evidence>
<feature type="domain" description="CzcB-like barrel-sandwich hybrid" evidence="4">
    <location>
        <begin position="470"/>
        <end position="585"/>
    </location>
</feature>
<dbReference type="Pfam" id="PF25973">
    <property type="entry name" value="BSH_CzcB"/>
    <property type="match status" value="1"/>
</dbReference>
<feature type="coiled-coil region" evidence="2">
    <location>
        <begin position="494"/>
        <end position="555"/>
    </location>
</feature>
<feature type="transmembrane region" description="Helical" evidence="3">
    <location>
        <begin position="186"/>
        <end position="208"/>
    </location>
</feature>
<gene>
    <name evidence="5" type="ORF">AFM18_11040</name>
</gene>
<dbReference type="InterPro" id="IPR051909">
    <property type="entry name" value="MFP_Cation_Efflux"/>
</dbReference>
<proteinExistence type="predicted"/>
<feature type="transmembrane region" description="Helical" evidence="3">
    <location>
        <begin position="155"/>
        <end position="179"/>
    </location>
</feature>
<dbReference type="GO" id="GO:0030313">
    <property type="term" value="C:cell envelope"/>
    <property type="evidence" value="ECO:0007669"/>
    <property type="project" value="TreeGrafter"/>
</dbReference>
<dbReference type="Proteomes" id="UP000037511">
    <property type="component" value="Unassembled WGS sequence"/>
</dbReference>
<keyword evidence="3" id="KW-0472">Membrane</keyword>
<dbReference type="AlphaFoldDB" id="A0AAW3I5X5"/>